<organism evidence="1 2">
    <name type="scientific">Mucilaginibacter boryungensis</name>
    <dbReference type="NCBI Taxonomy" id="768480"/>
    <lineage>
        <taxon>Bacteria</taxon>
        <taxon>Pseudomonadati</taxon>
        <taxon>Bacteroidota</taxon>
        <taxon>Sphingobacteriia</taxon>
        <taxon>Sphingobacteriales</taxon>
        <taxon>Sphingobacteriaceae</taxon>
        <taxon>Mucilaginibacter</taxon>
    </lineage>
</organism>
<dbReference type="RefSeq" id="WP_194104483.1">
    <property type="nucleotide sequence ID" value="NZ_JADFFM010000001.1"/>
</dbReference>
<sequence>MTFTEYDLFVILERDGYYIKEFDGLIYIDCDIAQMIADDYNERNGYRDKTNGGFADVYNIAELVELRGNSAVWNATCD</sequence>
<evidence type="ECO:0000313" key="2">
    <source>
        <dbReference type="Proteomes" id="UP000632774"/>
    </source>
</evidence>
<keyword evidence="2" id="KW-1185">Reference proteome</keyword>
<protein>
    <submittedName>
        <fullName evidence="1">Uncharacterized protein</fullName>
    </submittedName>
</protein>
<dbReference type="EMBL" id="JADFFM010000001">
    <property type="protein sequence ID" value="MBE9665067.1"/>
    <property type="molecule type" value="Genomic_DNA"/>
</dbReference>
<proteinExistence type="predicted"/>
<name>A0ABR9XCE7_9SPHI</name>
<gene>
    <name evidence="1" type="ORF">IRJ18_01755</name>
</gene>
<evidence type="ECO:0000313" key="1">
    <source>
        <dbReference type="EMBL" id="MBE9665067.1"/>
    </source>
</evidence>
<dbReference type="Proteomes" id="UP000632774">
    <property type="component" value="Unassembled WGS sequence"/>
</dbReference>
<reference evidence="1 2" key="1">
    <citation type="submission" date="2020-10" db="EMBL/GenBank/DDBJ databases">
        <title>Mucilaginibacter mali sp. nov., isolated from rhizosphere soil of apple orchard.</title>
        <authorList>
            <person name="Lee J.-S."/>
            <person name="Kim H.S."/>
            <person name="Kim J.-S."/>
        </authorList>
    </citation>
    <scope>NUCLEOTIDE SEQUENCE [LARGE SCALE GENOMIC DNA]</scope>
    <source>
        <strain evidence="1 2">KCTC 23157</strain>
    </source>
</reference>
<accession>A0ABR9XCE7</accession>
<comment type="caution">
    <text evidence="1">The sequence shown here is derived from an EMBL/GenBank/DDBJ whole genome shotgun (WGS) entry which is preliminary data.</text>
</comment>